<proteinExistence type="predicted"/>
<dbReference type="VEuPathDB" id="VectorBase:GPAI002357"/>
<sequence>MNDRLLGHYGESLLTRLVFLGLQAGPIAIWRRSSFSRAAASLYSGGGHFKSPRMLLPPKNADIAEPDTVAAAVEIAVAVAASRAAVDIAVQIEMAVDLIVPVENIGAV</sequence>
<dbReference type="AlphaFoldDB" id="A0A1A9Z350"/>
<reference evidence="1" key="2">
    <citation type="submission" date="2020-05" db="UniProtKB">
        <authorList>
            <consortium name="EnsemblMetazoa"/>
        </authorList>
    </citation>
    <scope>IDENTIFICATION</scope>
    <source>
        <strain evidence="1">IAEA</strain>
    </source>
</reference>
<evidence type="ECO:0000313" key="2">
    <source>
        <dbReference type="Proteomes" id="UP000092445"/>
    </source>
</evidence>
<accession>A0A1A9Z350</accession>
<evidence type="ECO:0000313" key="1">
    <source>
        <dbReference type="EnsemblMetazoa" id="GPAI002357-PA"/>
    </source>
</evidence>
<organism evidence="1 2">
    <name type="scientific">Glossina pallidipes</name>
    <name type="common">Tsetse fly</name>
    <dbReference type="NCBI Taxonomy" id="7398"/>
    <lineage>
        <taxon>Eukaryota</taxon>
        <taxon>Metazoa</taxon>
        <taxon>Ecdysozoa</taxon>
        <taxon>Arthropoda</taxon>
        <taxon>Hexapoda</taxon>
        <taxon>Insecta</taxon>
        <taxon>Pterygota</taxon>
        <taxon>Neoptera</taxon>
        <taxon>Endopterygota</taxon>
        <taxon>Diptera</taxon>
        <taxon>Brachycera</taxon>
        <taxon>Muscomorpha</taxon>
        <taxon>Hippoboscoidea</taxon>
        <taxon>Glossinidae</taxon>
        <taxon>Glossina</taxon>
    </lineage>
</organism>
<dbReference type="EnsemblMetazoa" id="GPAI002357-RA">
    <property type="protein sequence ID" value="GPAI002357-PA"/>
    <property type="gene ID" value="GPAI002357"/>
</dbReference>
<keyword evidence="2" id="KW-1185">Reference proteome</keyword>
<protein>
    <submittedName>
        <fullName evidence="1">Uncharacterized protein</fullName>
    </submittedName>
</protein>
<dbReference type="Proteomes" id="UP000092445">
    <property type="component" value="Unassembled WGS sequence"/>
</dbReference>
<reference evidence="2" key="1">
    <citation type="submission" date="2014-03" db="EMBL/GenBank/DDBJ databases">
        <authorList>
            <person name="Aksoy S."/>
            <person name="Warren W."/>
            <person name="Wilson R.K."/>
        </authorList>
    </citation>
    <scope>NUCLEOTIDE SEQUENCE [LARGE SCALE GENOMIC DNA]</scope>
    <source>
        <strain evidence="2">IAEA</strain>
    </source>
</reference>
<name>A0A1A9Z350_GLOPL</name>